<dbReference type="OrthoDB" id="10062389at2759"/>
<dbReference type="AlphaFoldDB" id="A0A8B6E446"/>
<organism evidence="5 6">
    <name type="scientific">Mytilus galloprovincialis</name>
    <name type="common">Mediterranean mussel</name>
    <dbReference type="NCBI Taxonomy" id="29158"/>
    <lineage>
        <taxon>Eukaryota</taxon>
        <taxon>Metazoa</taxon>
        <taxon>Spiralia</taxon>
        <taxon>Lophotrochozoa</taxon>
        <taxon>Mollusca</taxon>
        <taxon>Bivalvia</taxon>
        <taxon>Autobranchia</taxon>
        <taxon>Pteriomorphia</taxon>
        <taxon>Mytilida</taxon>
        <taxon>Mytiloidea</taxon>
        <taxon>Mytilidae</taxon>
        <taxon>Mytilinae</taxon>
        <taxon>Mytilus</taxon>
    </lineage>
</organism>
<keyword evidence="2" id="KW-0863">Zinc-finger</keyword>
<dbReference type="PROSITE" id="PS01359">
    <property type="entry name" value="ZF_PHD_1"/>
    <property type="match status" value="1"/>
</dbReference>
<evidence type="ECO:0000313" key="5">
    <source>
        <dbReference type="EMBL" id="VDI28226.1"/>
    </source>
</evidence>
<keyword evidence="3" id="KW-0862">Zinc</keyword>
<dbReference type="InterPro" id="IPR000477">
    <property type="entry name" value="RT_dom"/>
</dbReference>
<dbReference type="SUPFAM" id="SSF57903">
    <property type="entry name" value="FYVE/PHD zinc finger"/>
    <property type="match status" value="1"/>
</dbReference>
<sequence length="192" mass="21361">MALYPCVQCDEECVDCTIQCSCCDRWVHSACVPMDDALLLAWSDVSLKFLCKDCCFTDNKYDMAKALERYQKVSISNTFSDVQKQKTGVPQGSVLGPVLFLIFINDLPLSNPNHNTDLFADDSTISVIGQNKSCISQKLNTVLQDIFRWCDDNKMAVNVSKTKAICIGSKQKLSVTSNENINLALNGQQIIE</sequence>
<keyword evidence="1" id="KW-0479">Metal-binding</keyword>
<dbReference type="PROSITE" id="PS50878">
    <property type="entry name" value="RT_POL"/>
    <property type="match status" value="1"/>
</dbReference>
<evidence type="ECO:0000256" key="1">
    <source>
        <dbReference type="ARBA" id="ARBA00022723"/>
    </source>
</evidence>
<comment type="caution">
    <text evidence="5">The sequence shown here is derived from an EMBL/GenBank/DDBJ whole genome shotgun (WGS) entry which is preliminary data.</text>
</comment>
<dbReference type="Pfam" id="PF00078">
    <property type="entry name" value="RVT_1"/>
    <property type="match status" value="1"/>
</dbReference>
<name>A0A8B6E446_MYTGA</name>
<evidence type="ECO:0000256" key="3">
    <source>
        <dbReference type="ARBA" id="ARBA00022833"/>
    </source>
</evidence>
<evidence type="ECO:0000256" key="2">
    <source>
        <dbReference type="ARBA" id="ARBA00022771"/>
    </source>
</evidence>
<accession>A0A8B6E446</accession>
<dbReference type="InterPro" id="IPR019786">
    <property type="entry name" value="Zinc_finger_PHD-type_CS"/>
</dbReference>
<evidence type="ECO:0000313" key="6">
    <source>
        <dbReference type="Proteomes" id="UP000596742"/>
    </source>
</evidence>
<dbReference type="Proteomes" id="UP000596742">
    <property type="component" value="Unassembled WGS sequence"/>
</dbReference>
<evidence type="ECO:0000259" key="4">
    <source>
        <dbReference type="PROSITE" id="PS50878"/>
    </source>
</evidence>
<reference evidence="5" key="1">
    <citation type="submission" date="2018-11" db="EMBL/GenBank/DDBJ databases">
        <authorList>
            <person name="Alioto T."/>
            <person name="Alioto T."/>
        </authorList>
    </citation>
    <scope>NUCLEOTIDE SEQUENCE</scope>
</reference>
<dbReference type="InterPro" id="IPR011011">
    <property type="entry name" value="Znf_FYVE_PHD"/>
</dbReference>
<protein>
    <recommendedName>
        <fullName evidence="4">Reverse transcriptase domain-containing protein</fullName>
    </recommendedName>
</protein>
<feature type="domain" description="Reverse transcriptase" evidence="4">
    <location>
        <begin position="1"/>
        <end position="192"/>
    </location>
</feature>
<keyword evidence="6" id="KW-1185">Reference proteome</keyword>
<gene>
    <name evidence="5" type="ORF">MGAL_10B077464</name>
</gene>
<feature type="non-terminal residue" evidence="5">
    <location>
        <position position="1"/>
    </location>
</feature>
<dbReference type="PANTHER" id="PTHR33332">
    <property type="entry name" value="REVERSE TRANSCRIPTASE DOMAIN-CONTAINING PROTEIN"/>
    <property type="match status" value="1"/>
</dbReference>
<dbReference type="EMBL" id="UYJE01004467">
    <property type="protein sequence ID" value="VDI28226.1"/>
    <property type="molecule type" value="Genomic_DNA"/>
</dbReference>
<proteinExistence type="predicted"/>
<dbReference type="GO" id="GO:0008270">
    <property type="term" value="F:zinc ion binding"/>
    <property type="evidence" value="ECO:0007669"/>
    <property type="project" value="UniProtKB-KW"/>
</dbReference>